<gene>
    <name evidence="3" type="ORF">P4I72_08605</name>
</gene>
<proteinExistence type="predicted"/>
<dbReference type="EMBL" id="JARLKY010000018">
    <property type="protein sequence ID" value="MEC0227182.1"/>
    <property type="molecule type" value="Genomic_DNA"/>
</dbReference>
<organism evidence="3 4">
    <name type="scientific">Paenibacillus alba</name>
    <dbReference type="NCBI Taxonomy" id="1197127"/>
    <lineage>
        <taxon>Bacteria</taxon>
        <taxon>Bacillati</taxon>
        <taxon>Bacillota</taxon>
        <taxon>Bacilli</taxon>
        <taxon>Bacillales</taxon>
        <taxon>Paenibacillaceae</taxon>
        <taxon>Paenibacillus</taxon>
    </lineage>
</organism>
<evidence type="ECO:0000259" key="2">
    <source>
        <dbReference type="PROSITE" id="PS51729"/>
    </source>
</evidence>
<dbReference type="PANTHER" id="PTHR31435:SF10">
    <property type="entry name" value="BSR4717 PROTEIN"/>
    <property type="match status" value="1"/>
</dbReference>
<evidence type="ECO:0000313" key="4">
    <source>
        <dbReference type="Proteomes" id="UP001338137"/>
    </source>
</evidence>
<dbReference type="InterPro" id="IPR031165">
    <property type="entry name" value="GNAT_YJDJ"/>
</dbReference>
<dbReference type="InterPro" id="IPR000182">
    <property type="entry name" value="GNAT_dom"/>
</dbReference>
<reference evidence="3 4" key="1">
    <citation type="submission" date="2023-03" db="EMBL/GenBank/DDBJ databases">
        <title>Bacillus Genome Sequencing.</title>
        <authorList>
            <person name="Dunlap C."/>
        </authorList>
    </citation>
    <scope>NUCLEOTIDE SEQUENCE [LARGE SCALE GENOMIC DNA]</scope>
    <source>
        <strain evidence="3 4">BD-533</strain>
    </source>
</reference>
<dbReference type="RefSeq" id="WP_173220465.1">
    <property type="nucleotide sequence ID" value="NZ_JABMKZ010000011.1"/>
</dbReference>
<dbReference type="Gene3D" id="3.40.630.30">
    <property type="match status" value="1"/>
</dbReference>
<name>A0ABU6FZA1_9BACL</name>
<dbReference type="Pfam" id="PF14542">
    <property type="entry name" value="Acetyltransf_CG"/>
    <property type="match status" value="1"/>
</dbReference>
<dbReference type="Proteomes" id="UP001338137">
    <property type="component" value="Unassembled WGS sequence"/>
</dbReference>
<dbReference type="SUPFAM" id="SSF55729">
    <property type="entry name" value="Acyl-CoA N-acyltransferases (Nat)"/>
    <property type="match status" value="1"/>
</dbReference>
<dbReference type="PROSITE" id="PS51186">
    <property type="entry name" value="GNAT"/>
    <property type="match status" value="1"/>
</dbReference>
<accession>A0ABU6FZA1</accession>
<comment type="caution">
    <text evidence="3">The sequence shown here is derived from an EMBL/GenBank/DDBJ whole genome shotgun (WGS) entry which is preliminary data.</text>
</comment>
<sequence>MNQINPTFREAEEEVVVQKQGNSYILNTITGTVGEITYKLVDVDTWVIDHTFVDPRFRGRHLGHQLLNLVVEEAREKGRKIIPSCSFALEEFQQNPAYADVWEKSDTKYSDVYSSESAQKQ</sequence>
<dbReference type="CDD" id="cd04301">
    <property type="entry name" value="NAT_SF"/>
    <property type="match status" value="1"/>
</dbReference>
<keyword evidence="4" id="KW-1185">Reference proteome</keyword>
<dbReference type="InterPro" id="IPR045057">
    <property type="entry name" value="Gcn5-rel_NAT"/>
</dbReference>
<feature type="domain" description="N-acetyltransferase" evidence="1">
    <location>
        <begin position="1"/>
        <end position="121"/>
    </location>
</feature>
<dbReference type="PROSITE" id="PS51729">
    <property type="entry name" value="GNAT_YJDJ"/>
    <property type="match status" value="1"/>
</dbReference>
<dbReference type="PANTHER" id="PTHR31435">
    <property type="entry name" value="PROTEIN NATD1"/>
    <property type="match status" value="1"/>
</dbReference>
<feature type="domain" description="N-acetyltransferase" evidence="2">
    <location>
        <begin position="16"/>
        <end position="103"/>
    </location>
</feature>
<dbReference type="InterPro" id="IPR016181">
    <property type="entry name" value="Acyl_CoA_acyltransferase"/>
</dbReference>
<evidence type="ECO:0000313" key="3">
    <source>
        <dbReference type="EMBL" id="MEC0227182.1"/>
    </source>
</evidence>
<evidence type="ECO:0000259" key="1">
    <source>
        <dbReference type="PROSITE" id="PS51186"/>
    </source>
</evidence>
<protein>
    <submittedName>
        <fullName evidence="3">GNAT family N-acetyltransferase</fullName>
    </submittedName>
</protein>